<feature type="transmembrane region" description="Helical" evidence="8">
    <location>
        <begin position="71"/>
        <end position="90"/>
    </location>
</feature>
<feature type="transmembrane region" description="Helical" evidence="8">
    <location>
        <begin position="42"/>
        <end position="59"/>
    </location>
</feature>
<dbReference type="GO" id="GO:0005886">
    <property type="term" value="C:plasma membrane"/>
    <property type="evidence" value="ECO:0007669"/>
    <property type="project" value="UniProtKB-SubCell"/>
</dbReference>
<keyword evidence="10" id="KW-1185">Reference proteome</keyword>
<dbReference type="EMBL" id="FXTU01000008">
    <property type="protein sequence ID" value="SMP32143.1"/>
    <property type="molecule type" value="Genomic_DNA"/>
</dbReference>
<evidence type="ECO:0000256" key="3">
    <source>
        <dbReference type="ARBA" id="ARBA00022475"/>
    </source>
</evidence>
<dbReference type="PANTHER" id="PTHR30561">
    <property type="entry name" value="SMR FAMILY PROTON-DEPENDENT DRUG EFFLUX TRANSPORTER SUGE"/>
    <property type="match status" value="1"/>
</dbReference>
<evidence type="ECO:0000256" key="1">
    <source>
        <dbReference type="ARBA" id="ARBA00004651"/>
    </source>
</evidence>
<feature type="transmembrane region" description="Helical" evidence="8">
    <location>
        <begin position="96"/>
        <end position="115"/>
    </location>
</feature>
<dbReference type="RefSeq" id="WP_102993476.1">
    <property type="nucleotide sequence ID" value="NZ_FXTU01000008.1"/>
</dbReference>
<evidence type="ECO:0000256" key="2">
    <source>
        <dbReference type="ARBA" id="ARBA00022448"/>
    </source>
</evidence>
<evidence type="ECO:0000313" key="10">
    <source>
        <dbReference type="Proteomes" id="UP001157946"/>
    </source>
</evidence>
<dbReference type="GO" id="GO:0022857">
    <property type="term" value="F:transmembrane transporter activity"/>
    <property type="evidence" value="ECO:0007669"/>
    <property type="project" value="InterPro"/>
</dbReference>
<evidence type="ECO:0000313" key="9">
    <source>
        <dbReference type="EMBL" id="SMP32143.1"/>
    </source>
</evidence>
<dbReference type="PANTHER" id="PTHR30561:SF0">
    <property type="entry name" value="GUANIDINIUM EXPORTER"/>
    <property type="match status" value="1"/>
</dbReference>
<evidence type="ECO:0000256" key="4">
    <source>
        <dbReference type="ARBA" id="ARBA00022692"/>
    </source>
</evidence>
<reference evidence="9" key="1">
    <citation type="submission" date="2017-05" db="EMBL/GenBank/DDBJ databases">
        <authorList>
            <person name="Varghese N."/>
            <person name="Submissions S."/>
        </authorList>
    </citation>
    <scope>NUCLEOTIDE SEQUENCE</scope>
    <source>
        <strain evidence="9">DSM 45262</strain>
    </source>
</reference>
<dbReference type="Pfam" id="PF00893">
    <property type="entry name" value="Multi_Drug_Res"/>
    <property type="match status" value="1"/>
</dbReference>
<evidence type="ECO:0000256" key="5">
    <source>
        <dbReference type="ARBA" id="ARBA00022989"/>
    </source>
</evidence>
<keyword evidence="3" id="KW-1003">Cell membrane</keyword>
<comment type="caution">
    <text evidence="9">The sequence shown here is derived from an EMBL/GenBank/DDBJ whole genome shotgun (WGS) entry which is preliminary data.</text>
</comment>
<proteinExistence type="inferred from homology"/>
<dbReference type="InterPro" id="IPR037185">
    <property type="entry name" value="EmrE-like"/>
</dbReference>
<keyword evidence="2" id="KW-0813">Transport</keyword>
<keyword evidence="5 8" id="KW-1133">Transmembrane helix</keyword>
<organism evidence="9 10">
    <name type="scientific">Laceyella tengchongensis</name>
    <dbReference type="NCBI Taxonomy" id="574699"/>
    <lineage>
        <taxon>Bacteria</taxon>
        <taxon>Bacillati</taxon>
        <taxon>Bacillota</taxon>
        <taxon>Bacilli</taxon>
        <taxon>Bacillales</taxon>
        <taxon>Thermoactinomycetaceae</taxon>
        <taxon>Laceyella</taxon>
    </lineage>
</organism>
<sequence>MSAEDTAKKKNEKPISIQRAWLYVLLGGLLEIAWATGLKTGGISGILIVLMIISFELLVRALKALPIGTTYAAFTGIGTVGLIIVDALYLRQPMSGLQIVLTMVLIASIIGLKLTSDTKGKE</sequence>
<accession>A0AA45WSC5</accession>
<comment type="similarity">
    <text evidence="7">Belongs to the drug/metabolite transporter (DMT) superfamily. Small multidrug resistance (SMR) (TC 2.A.7.1) family.</text>
</comment>
<dbReference type="InterPro" id="IPR000390">
    <property type="entry name" value="Small_drug/metabolite_transptr"/>
</dbReference>
<protein>
    <submittedName>
        <fullName evidence="9">Quaternary ammonium compound-resistance protein SugE/paired small multidrug resistance pump</fullName>
    </submittedName>
</protein>
<evidence type="ECO:0000256" key="8">
    <source>
        <dbReference type="SAM" id="Phobius"/>
    </source>
</evidence>
<evidence type="ECO:0000256" key="6">
    <source>
        <dbReference type="ARBA" id="ARBA00023136"/>
    </source>
</evidence>
<name>A0AA45WSC5_9BACL</name>
<dbReference type="Proteomes" id="UP001157946">
    <property type="component" value="Unassembled WGS sequence"/>
</dbReference>
<gene>
    <name evidence="9" type="ORF">SAMN06265361_108102</name>
</gene>
<keyword evidence="6 8" id="KW-0472">Membrane</keyword>
<evidence type="ECO:0000256" key="7">
    <source>
        <dbReference type="RuleBase" id="RU003942"/>
    </source>
</evidence>
<feature type="transmembrane region" description="Helical" evidence="8">
    <location>
        <begin position="20"/>
        <end position="36"/>
    </location>
</feature>
<dbReference type="Gene3D" id="1.10.3730.20">
    <property type="match status" value="1"/>
</dbReference>
<keyword evidence="4 7" id="KW-0812">Transmembrane</keyword>
<dbReference type="SUPFAM" id="SSF103481">
    <property type="entry name" value="Multidrug resistance efflux transporter EmrE"/>
    <property type="match status" value="1"/>
</dbReference>
<comment type="subcellular location">
    <subcellularLocation>
        <location evidence="1 7">Cell membrane</location>
        <topology evidence="1 7">Multi-pass membrane protein</topology>
    </subcellularLocation>
</comment>
<dbReference type="AlphaFoldDB" id="A0AA45WSC5"/>
<dbReference type="InterPro" id="IPR045324">
    <property type="entry name" value="Small_multidrug_res"/>
</dbReference>